<proteinExistence type="predicted"/>
<reference evidence="1 2" key="1">
    <citation type="submission" date="2007-06" db="EMBL/GenBank/DDBJ databases">
        <authorList>
            <person name="Shimkets L."/>
            <person name="Ferriera S."/>
            <person name="Johnson J."/>
            <person name="Kravitz S."/>
            <person name="Beeson K."/>
            <person name="Sutton G."/>
            <person name="Rogers Y.-H."/>
            <person name="Friedman R."/>
            <person name="Frazier M."/>
            <person name="Venter J.C."/>
        </authorList>
    </citation>
    <scope>NUCLEOTIDE SEQUENCE [LARGE SCALE GENOMIC DNA]</scope>
    <source>
        <strain evidence="1 2">SIR-1</strain>
    </source>
</reference>
<keyword evidence="2" id="KW-1185">Reference proteome</keyword>
<evidence type="ECO:0000313" key="2">
    <source>
        <dbReference type="Proteomes" id="UP000005801"/>
    </source>
</evidence>
<name>A6G6V4_9BACT</name>
<dbReference type="OrthoDB" id="5530290at2"/>
<dbReference type="Proteomes" id="UP000005801">
    <property type="component" value="Unassembled WGS sequence"/>
</dbReference>
<organism evidence="1 2">
    <name type="scientific">Plesiocystis pacifica SIR-1</name>
    <dbReference type="NCBI Taxonomy" id="391625"/>
    <lineage>
        <taxon>Bacteria</taxon>
        <taxon>Pseudomonadati</taxon>
        <taxon>Myxococcota</taxon>
        <taxon>Polyangia</taxon>
        <taxon>Nannocystales</taxon>
        <taxon>Nannocystaceae</taxon>
        <taxon>Plesiocystis</taxon>
    </lineage>
</organism>
<accession>A6G6V4</accession>
<evidence type="ECO:0000313" key="1">
    <source>
        <dbReference type="EMBL" id="EDM78407.1"/>
    </source>
</evidence>
<dbReference type="AlphaFoldDB" id="A6G6V4"/>
<dbReference type="RefSeq" id="WP_006972450.1">
    <property type="nucleotide sequence ID" value="NZ_ABCS01000031.1"/>
</dbReference>
<protein>
    <submittedName>
        <fullName evidence="1">Uncharacterized protein</fullName>
    </submittedName>
</protein>
<gene>
    <name evidence="1" type="ORF">PPSIR1_06146</name>
</gene>
<comment type="caution">
    <text evidence="1">The sequence shown here is derived from an EMBL/GenBank/DDBJ whole genome shotgun (WGS) entry which is preliminary data.</text>
</comment>
<dbReference type="EMBL" id="ABCS01000031">
    <property type="protein sequence ID" value="EDM78407.1"/>
    <property type="molecule type" value="Genomic_DNA"/>
</dbReference>
<sequence length="168" mass="18015">MMLTFILSTLILAPDLCADVYIDDDGSPYTDGLGQTFSRYCQWTGPDAPRLDADLCCTIDGDNSTCEFPDANDRCVVGERRHCEYGEAVADGAVCYQPFPGACDLGFCVDELDPVATPMGSSILCCTWQGCEEISADMLWACAEIDGYSTFCDGGATNEDGTVDCLEG</sequence>